<accession>A0ABR2GKT8</accession>
<dbReference type="SUPFAM" id="SSF109993">
    <property type="entry name" value="VPS9 domain"/>
    <property type="match status" value="1"/>
</dbReference>
<gene>
    <name evidence="2" type="ORF">M9Y10_011906</name>
    <name evidence="1" type="ORF">M9Y10_027548</name>
</gene>
<organism evidence="1 3">
    <name type="scientific">Tritrichomonas musculus</name>
    <dbReference type="NCBI Taxonomy" id="1915356"/>
    <lineage>
        <taxon>Eukaryota</taxon>
        <taxon>Metamonada</taxon>
        <taxon>Parabasalia</taxon>
        <taxon>Tritrichomonadida</taxon>
        <taxon>Tritrichomonadidae</taxon>
        <taxon>Tritrichomonas</taxon>
    </lineage>
</organism>
<reference evidence="1 3" key="1">
    <citation type="submission" date="2024-04" db="EMBL/GenBank/DDBJ databases">
        <title>Tritrichomonas musculus Genome.</title>
        <authorList>
            <person name="Alves-Ferreira E."/>
            <person name="Grigg M."/>
            <person name="Lorenzi H."/>
            <person name="Galac M."/>
        </authorList>
    </citation>
    <scope>NUCLEOTIDE SEQUENCE [LARGE SCALE GENOMIC DNA]</scope>
    <source>
        <strain evidence="1 3">EAF2021</strain>
    </source>
</reference>
<dbReference type="InterPro" id="IPR037191">
    <property type="entry name" value="VPS9_dom_sf"/>
</dbReference>
<comment type="caution">
    <text evidence="1">The sequence shown here is derived from an EMBL/GenBank/DDBJ whole genome shotgun (WGS) entry which is preliminary data.</text>
</comment>
<dbReference type="EMBL" id="JAPFFF010000018">
    <property type="protein sequence ID" value="KAK8860241.1"/>
    <property type="molecule type" value="Genomic_DNA"/>
</dbReference>
<sequence>MNDFDMKYMEPFERWKSSNFELLPFMSFRYLLNPTSDKNKIKEDLNRRKDTHKSITENLQNFKLSLQTKLHNYQIDVAIELRGFPKPDLYFDDKKDNLDVRKILYISQKLQKMIQKYSNGYIDFLTQKLNYADDILVFLKKIVPPQCVISVFPEFFSLSYENNIIEKFYQLRNLRQRLFEHLSNRPKPVWISSFATFFSDLIKEANKFTDPELFYFEPIESEISLSRYLFVAHGREGRAIDKFIAQLSSLKFSTFPDRIVDFCMALIPRDLIVSNQDQSTAILLLYRALMDRIYTTQTTYFKQSTDYKRYWKFSYHKIIEFTIPPNMLRITDQNQSIRDAFLSDEIYREASVNITSSIFHSCTIDTLFSIHIGMVLIHKAAIKNIVNREPKEEDLKQLLSFDDLFSLLLGTILASDIPDIEQVQRVLKTFVPRSCLSPQLEYANANLEAILLHLKKL</sequence>
<evidence type="ECO:0000313" key="1">
    <source>
        <dbReference type="EMBL" id="KAK8834547.1"/>
    </source>
</evidence>
<keyword evidence="3" id="KW-1185">Reference proteome</keyword>
<dbReference type="Proteomes" id="UP001470230">
    <property type="component" value="Unassembled WGS sequence"/>
</dbReference>
<proteinExistence type="predicted"/>
<evidence type="ECO:0000313" key="3">
    <source>
        <dbReference type="Proteomes" id="UP001470230"/>
    </source>
</evidence>
<evidence type="ECO:0000313" key="2">
    <source>
        <dbReference type="EMBL" id="KAK8860241.1"/>
    </source>
</evidence>
<dbReference type="EMBL" id="JAPFFF010000374">
    <property type="protein sequence ID" value="KAK8834547.1"/>
    <property type="molecule type" value="Genomic_DNA"/>
</dbReference>
<protein>
    <recommendedName>
        <fullName evidence="4">VPS9 domain-containing protein</fullName>
    </recommendedName>
</protein>
<name>A0ABR2GKT8_9EUKA</name>
<evidence type="ECO:0008006" key="4">
    <source>
        <dbReference type="Google" id="ProtNLM"/>
    </source>
</evidence>